<comment type="caution">
    <text evidence="3">The sequence shown here is derived from an EMBL/GenBank/DDBJ whole genome shotgun (WGS) entry which is preliminary data.</text>
</comment>
<feature type="transmembrane region" description="Helical" evidence="2">
    <location>
        <begin position="51"/>
        <end position="75"/>
    </location>
</feature>
<dbReference type="Proteomes" id="UP000326169">
    <property type="component" value="Unassembled WGS sequence"/>
</dbReference>
<sequence length="1600" mass="179833">MHNEHNNRKPKSPIRLWLAEIRKLGNRAIRGLKRSLLGNWVNMNRGDRQKVAGFVLPTVTMVMLVVVLLTVAIAFRALDRARFAQNVRVNQEVLLAATPGLERATAKLDRAFERMPSGAPPEDSLISELKPPESGRDNYTFRGEERLTLEFDVNGNGTIDDVVDIDDQDGPRPPRERIDTAWGFTEDLNGDGEPDRYNIYGIFLRSPTDDETPRVPLEARGLPLPKLGSASSQNPDCPGGSSAGSTLAGTGGWYSASGGLLEKPFFIYSASIPVSGRGFAAVEMQEDRRAVPITVNAVVYDGDLDITPGQQLNLNGRIMVNGNLLHVNHVNTNRATIEYYQVSSPNSCSYEMENSKILVGGNVGFGQGSLNQDSEGTAKVHLFKRGVPKVDNFTRTNKPVNAFPNQMATNQLEYMERISGLVFEQNCKSADTDPDEVKEVVKGGTDREKALEHYFLARTRRVPNIEEEDYTAPDPEHSQGCNQTYDKRTEGSGNDNDLRPVDRWIYPYNIRDGDATQSITVPLNELALNTNGNKLNLPATHPDIVRQDSEEKKIGDRILVSNGLPAKWYDGNRTGDDKFNGAAEAQFIVGKEWDNAPSGESVRFRRTRMFDMPDLGDTGRNGFWERAAAEKFKEPHEFEPGEEYKELAGGLRVVTGAGIYWDEGSFLPPPRGGRNVVWPDTMPMGWDDPFDSPDQGYQRGHLKMRATVVYHYTTTPWEEPGDRQNPIACISSYYDPTFYRSSTDNTGKNKDDLPWDSSAEGESHNGIVYAPQIESIGQLTPSTNPRNPYGVVSEDSPDAATLEQKLEYQASLKFPDGRWVNEPLRVAIRKSPGNRTLADQSAIDAAVCAIKILTDEAGTPTQGTIDHGTIYERTLLDGRQVKALEDDDGFFGTYDRAIEDRQPLEIRTTVIDLDKLRKKAIGTDEFLLPYSGIVYATRDDALIDNSTGDSRTNPVDFVVDETRRPNGIMLVNGRQLNRPQGSPRERGLILVSNLPVYVKATGNSFNLHQTPGGNALEEFTQALEANWSNFYTRSTRDERFADVSKDLWRPATVLSDAVTLLSGDFREGFRNEGDYNLRNNMVLSLDYINRRGLDPVRLEDGYDFGLGSDPKFDEPDFSFDLNGDGDQGDENLGPNDLTLAAVRRLNGFYDNNFVTSANFWNTTNNRVGIWMDGAFQERSSYLTNFVTPVQTRRGTQGIEYVMEICRKPLVSMCEPDDWVVSQHDDDPAEFASDRIGDTFTYSNSDDNPTVGTTVQRILPSWERIYPRRIAFLRDKTHKLVLDRNDHTIPLGVVNGKYNYSPLQDAEICVDNDSSEISLNEEDEYDEGPCNNNEENFKWKTFPKVTTKRANALHFQMDGDVPKVHWEPEPPDDDDDVLYAQPMWEPVVQLNTVDSANNERWLQRPGSNTTFNLIIASGDSPIRKTNGNQTELNGGLHNFPRFLEMWHGRTVNISGEFVQFKHSEYATAPMMSVLDQDDSDLTKFGQPRKTGDRPYMNSNDDGQTTFYRAPNRNYGYDVGLVDFRGLHAQKRPRLLRDLFATRLVTPSSEPTDKYFREVSRDDHWIHTLLCGTKVNDGNHFLPDELRPDECPLDPDKFFRRS</sequence>
<accession>A0A5M3T3D2</accession>
<keyword evidence="4" id="KW-1185">Reference proteome</keyword>
<name>A0A5M3T3D2_LIMPL</name>
<proteinExistence type="predicted"/>
<feature type="region of interest" description="Disordered" evidence="1">
    <location>
        <begin position="210"/>
        <end position="244"/>
    </location>
</feature>
<dbReference type="EMBL" id="BIMW01000010">
    <property type="protein sequence ID" value="GCE92316.1"/>
    <property type="molecule type" value="Genomic_DNA"/>
</dbReference>
<dbReference type="NCBIfam" id="NF038301">
    <property type="entry name" value="EPS_HpsA"/>
    <property type="match status" value="1"/>
</dbReference>
<evidence type="ECO:0000256" key="1">
    <source>
        <dbReference type="SAM" id="MobiDB-lite"/>
    </source>
</evidence>
<dbReference type="GeneID" id="301681326"/>
<keyword evidence="2" id="KW-0472">Membrane</keyword>
<protein>
    <submittedName>
        <fullName evidence="3">Uncharacterized protein</fullName>
    </submittedName>
</protein>
<dbReference type="InterPro" id="IPR049774">
    <property type="entry name" value="EPS_HpsA-like"/>
</dbReference>
<keyword evidence="2" id="KW-1133">Transmembrane helix</keyword>
<feature type="compositionally biased region" description="Basic and acidic residues" evidence="1">
    <location>
        <begin position="485"/>
        <end position="498"/>
    </location>
</feature>
<gene>
    <name evidence="3" type="ORF">NIES46_03550</name>
</gene>
<organism evidence="3 4">
    <name type="scientific">Limnospira platensis NIES-46</name>
    <dbReference type="NCBI Taxonomy" id="1236695"/>
    <lineage>
        <taxon>Bacteria</taxon>
        <taxon>Bacillati</taxon>
        <taxon>Cyanobacteriota</taxon>
        <taxon>Cyanophyceae</taxon>
        <taxon>Oscillatoriophycideae</taxon>
        <taxon>Oscillatoriales</taxon>
        <taxon>Sirenicapillariaceae</taxon>
        <taxon>Limnospira</taxon>
    </lineage>
</organism>
<evidence type="ECO:0000313" key="4">
    <source>
        <dbReference type="Proteomes" id="UP000326169"/>
    </source>
</evidence>
<keyword evidence="2" id="KW-0812">Transmembrane</keyword>
<reference evidence="3 4" key="1">
    <citation type="journal article" date="2019" name="J Genomics">
        <title>The Draft Genome of a Hydrogen-producing Cyanobacterium, Arthrospira platensis NIES-46.</title>
        <authorList>
            <person name="Suzuki S."/>
            <person name="Yamaguchi H."/>
            <person name="Kawachi M."/>
        </authorList>
    </citation>
    <scope>NUCLEOTIDE SEQUENCE [LARGE SCALE GENOMIC DNA]</scope>
    <source>
        <strain evidence="3 4">NIES-46</strain>
    </source>
</reference>
<evidence type="ECO:0000256" key="2">
    <source>
        <dbReference type="SAM" id="Phobius"/>
    </source>
</evidence>
<feature type="region of interest" description="Disordered" evidence="1">
    <location>
        <begin position="743"/>
        <end position="762"/>
    </location>
</feature>
<feature type="region of interest" description="Disordered" evidence="1">
    <location>
        <begin position="469"/>
        <end position="498"/>
    </location>
</feature>
<evidence type="ECO:0000313" key="3">
    <source>
        <dbReference type="EMBL" id="GCE92316.1"/>
    </source>
</evidence>
<dbReference type="RefSeq" id="WP_014274565.1">
    <property type="nucleotide sequence ID" value="NZ_BIMW01000010.1"/>
</dbReference>
<feature type="region of interest" description="Disordered" evidence="1">
    <location>
        <begin position="115"/>
        <end position="137"/>
    </location>
</feature>